<evidence type="ECO:0000313" key="1">
    <source>
        <dbReference type="EMBL" id="EGK04318.1"/>
    </source>
</evidence>
<dbReference type="Proteomes" id="UP000006420">
    <property type="component" value="Unassembled WGS sequence"/>
</dbReference>
<evidence type="ECO:0000313" key="2">
    <source>
        <dbReference type="Proteomes" id="UP000006420"/>
    </source>
</evidence>
<organism evidence="1 2">
    <name type="scientific">Dysgonomonas mossii DSM 22836</name>
    <dbReference type="NCBI Taxonomy" id="742767"/>
    <lineage>
        <taxon>Bacteria</taxon>
        <taxon>Pseudomonadati</taxon>
        <taxon>Bacteroidota</taxon>
        <taxon>Bacteroidia</taxon>
        <taxon>Bacteroidales</taxon>
        <taxon>Dysgonomonadaceae</taxon>
        <taxon>Dysgonomonas</taxon>
    </lineage>
</organism>
<gene>
    <name evidence="1" type="ORF">HMPREF9456_01346</name>
</gene>
<dbReference type="STRING" id="742767.HMPREF9456_01346"/>
<dbReference type="EMBL" id="ADLW01000004">
    <property type="protein sequence ID" value="EGK04318.1"/>
    <property type="molecule type" value="Genomic_DNA"/>
</dbReference>
<comment type="caution">
    <text evidence="1">The sequence shown here is derived from an EMBL/GenBank/DDBJ whole genome shotgun (WGS) entry which is preliminary data.</text>
</comment>
<proteinExistence type="predicted"/>
<sequence length="42" mass="5002">MLYTYILYNTNTIKTNIHLINKPLDTQKKKYKQTKTTPTNTI</sequence>
<protein>
    <submittedName>
        <fullName evidence="1">Uncharacterized protein</fullName>
    </submittedName>
</protein>
<reference evidence="1 2" key="1">
    <citation type="submission" date="2011-04" db="EMBL/GenBank/DDBJ databases">
        <title>The Genome Sequence of Dysgonomonas mossii DSM 22836.</title>
        <authorList>
            <consortium name="The Broad Institute Genome Sequencing Platform"/>
            <person name="Earl A."/>
            <person name="Ward D."/>
            <person name="Feldgarden M."/>
            <person name="Gevers D."/>
            <person name="Pudlo N."/>
            <person name="Martens E."/>
            <person name="Allen-Vercoe E."/>
            <person name="Young S.K."/>
            <person name="Zeng Q."/>
            <person name="Gargeya S."/>
            <person name="Fitzgerald M."/>
            <person name="Haas B."/>
            <person name="Abouelleil A."/>
            <person name="Alvarado L."/>
            <person name="Arachchi H.M."/>
            <person name="Berlin A."/>
            <person name="Brown A."/>
            <person name="Chapman S.B."/>
            <person name="Chen Z."/>
            <person name="Dunbar C."/>
            <person name="Freedman E."/>
            <person name="Gearin G."/>
            <person name="Gellesch M."/>
            <person name="Goldberg J."/>
            <person name="Griggs A."/>
            <person name="Gujja S."/>
            <person name="Heiman D."/>
            <person name="Howarth C."/>
            <person name="Larson L."/>
            <person name="Lui A."/>
            <person name="MacDonald P.J.P."/>
            <person name="Mehta T."/>
            <person name="Montmayeur A."/>
            <person name="Murphy C."/>
            <person name="Neiman D."/>
            <person name="Pearson M."/>
            <person name="Priest M."/>
            <person name="Roberts A."/>
            <person name="Saif S."/>
            <person name="Shea T."/>
            <person name="Shenoy N."/>
            <person name="Sisk P."/>
            <person name="Stolte C."/>
            <person name="Sykes S."/>
            <person name="Yandava C."/>
            <person name="Wortman J."/>
            <person name="Nusbaum C."/>
            <person name="Birren B."/>
        </authorList>
    </citation>
    <scope>NUCLEOTIDE SEQUENCE [LARGE SCALE GENOMIC DNA]</scope>
    <source>
        <strain evidence="1 2">DSM 22836</strain>
    </source>
</reference>
<dbReference type="HOGENOM" id="CLU_3250636_0_0_10"/>
<dbReference type="AlphaFoldDB" id="F8WYI6"/>
<keyword evidence="2" id="KW-1185">Reference proteome</keyword>
<name>F8WYI6_9BACT</name>
<accession>F8WYI6</accession>